<comment type="caution">
    <text evidence="5">The sequence shown here is derived from an EMBL/GenBank/DDBJ whole genome shotgun (WGS) entry which is preliminary data.</text>
</comment>
<feature type="domain" description="6-phosphofructo-2-kinase" evidence="4">
    <location>
        <begin position="185"/>
        <end position="378"/>
    </location>
</feature>
<dbReference type="InterPro" id="IPR013079">
    <property type="entry name" value="6Phosfructo_kin"/>
</dbReference>
<dbReference type="Proteomes" id="UP000195570">
    <property type="component" value="Unassembled WGS sequence"/>
</dbReference>
<dbReference type="InterPro" id="IPR027417">
    <property type="entry name" value="P-loop_NTPase"/>
</dbReference>
<accession>A0A1G4I9V8</accession>
<dbReference type="GO" id="GO:0003873">
    <property type="term" value="F:6-phosphofructo-2-kinase activity"/>
    <property type="evidence" value="ECO:0007669"/>
    <property type="project" value="UniProtKB-EC"/>
</dbReference>
<dbReference type="GO" id="GO:0004331">
    <property type="term" value="F:fructose-2,6-bisphosphate 2-phosphatase activity"/>
    <property type="evidence" value="ECO:0007669"/>
    <property type="project" value="TreeGrafter"/>
</dbReference>
<dbReference type="SMART" id="SM00855">
    <property type="entry name" value="PGAM"/>
    <property type="match status" value="1"/>
</dbReference>
<name>A0A1G4I9V8_TRYEQ</name>
<dbReference type="Gene3D" id="3.40.50.300">
    <property type="entry name" value="P-loop containing nucleotide triphosphate hydrolases"/>
    <property type="match status" value="1"/>
</dbReference>
<evidence type="ECO:0000313" key="5">
    <source>
        <dbReference type="EMBL" id="SCU68956.1"/>
    </source>
</evidence>
<dbReference type="GeneID" id="92381202"/>
<proteinExistence type="predicted"/>
<dbReference type="InterPro" id="IPR029033">
    <property type="entry name" value="His_PPase_superfam"/>
</dbReference>
<keyword evidence="5" id="KW-0808">Transferase</keyword>
<dbReference type="GO" id="GO:0006000">
    <property type="term" value="P:fructose metabolic process"/>
    <property type="evidence" value="ECO:0007669"/>
    <property type="project" value="InterPro"/>
</dbReference>
<evidence type="ECO:0000259" key="4">
    <source>
        <dbReference type="Pfam" id="PF01591"/>
    </source>
</evidence>
<dbReference type="PANTHER" id="PTHR10606:SF44">
    <property type="entry name" value="6-PHOSPHOFRUCTO 2-KINASE_FRUCTOSE 2,6-BISPHOSPHATASE LONG FORM"/>
    <property type="match status" value="1"/>
</dbReference>
<organism evidence="5 6">
    <name type="scientific">Trypanosoma equiperdum</name>
    <dbReference type="NCBI Taxonomy" id="5694"/>
    <lineage>
        <taxon>Eukaryota</taxon>
        <taxon>Discoba</taxon>
        <taxon>Euglenozoa</taxon>
        <taxon>Kinetoplastea</taxon>
        <taxon>Metakinetoplastina</taxon>
        <taxon>Trypanosomatida</taxon>
        <taxon>Trypanosomatidae</taxon>
        <taxon>Trypanosoma</taxon>
    </lineage>
</organism>
<keyword evidence="6" id="KW-1185">Reference proteome</keyword>
<evidence type="ECO:0000256" key="2">
    <source>
        <dbReference type="ARBA" id="ARBA00022840"/>
    </source>
</evidence>
<evidence type="ECO:0000256" key="1">
    <source>
        <dbReference type="ARBA" id="ARBA00022741"/>
    </source>
</evidence>
<dbReference type="InterPro" id="IPR013078">
    <property type="entry name" value="His_Pase_superF_clade-1"/>
</dbReference>
<dbReference type="RefSeq" id="XP_067080017.1">
    <property type="nucleotide sequence ID" value="XM_067223916.1"/>
</dbReference>
<dbReference type="VEuPathDB" id="TriTrypDB:TEOVI_000726800"/>
<dbReference type="SUPFAM" id="SSF52540">
    <property type="entry name" value="P-loop containing nucleoside triphosphate hydrolases"/>
    <property type="match status" value="1"/>
</dbReference>
<dbReference type="GO" id="GO:0005524">
    <property type="term" value="F:ATP binding"/>
    <property type="evidence" value="ECO:0007669"/>
    <property type="project" value="UniProtKB-KW"/>
</dbReference>
<evidence type="ECO:0000313" key="6">
    <source>
        <dbReference type="Proteomes" id="UP000195570"/>
    </source>
</evidence>
<dbReference type="FunFam" id="3.40.50.300:FF:003512">
    <property type="entry name" value="6-phosphofructo-2-kinase/fructose-2, 6-biphosphatase, putative"/>
    <property type="match status" value="1"/>
</dbReference>
<dbReference type="Pfam" id="PF01591">
    <property type="entry name" value="6PF2K"/>
    <property type="match status" value="1"/>
</dbReference>
<dbReference type="Pfam" id="PF00300">
    <property type="entry name" value="His_Phos_1"/>
    <property type="match status" value="1"/>
</dbReference>
<reference evidence="5" key="1">
    <citation type="submission" date="2016-09" db="EMBL/GenBank/DDBJ databases">
        <authorList>
            <person name="Hebert L."/>
            <person name="Moumen B."/>
        </authorList>
    </citation>
    <scope>NUCLEOTIDE SEQUENCE [LARGE SCALE GENOMIC DNA]</scope>
    <source>
        <strain evidence="5">OVI</strain>
    </source>
</reference>
<dbReference type="EMBL" id="CZPT02001112">
    <property type="protein sequence ID" value="SCU68956.1"/>
    <property type="molecule type" value="Genomic_DNA"/>
</dbReference>
<dbReference type="InterPro" id="IPR003094">
    <property type="entry name" value="6Pfruct_kin"/>
</dbReference>
<keyword evidence="1" id="KW-0547">Nucleotide-binding</keyword>
<keyword evidence="2" id="KW-0067">ATP-binding</keyword>
<feature type="site" description="Transition state stabilizer" evidence="3">
    <location>
        <position position="645"/>
    </location>
</feature>
<dbReference type="GO" id="GO:0005829">
    <property type="term" value="C:cytosol"/>
    <property type="evidence" value="ECO:0007669"/>
    <property type="project" value="TreeGrafter"/>
</dbReference>
<sequence length="702" mass="78917">MTEAPKPQTTSEAEVLMELSERNAMNKGNRYSRGGCCSEVDASCPLDASQRMLVVKKLLHGPIRPFHKWKWRKINLQRRAEIAKTSAHTVVGVSGEQNGEEPGVDRGDADTVSKSIASLNSPAVDFQNDVDLCVGEGSHVAGASQVSSTPLYSPAVSASPPLDNYTGPLSYQGPVHFDDKTHSYTTTLCVIMVGLPARGKTFLAHKVCRLLGWHGHRAKVLNVQVAWRRLLMNYYNGQGDESRSERSRLKEKDPVYVRAEHFHALVSDSNSVERRLYRCVLQQYAHDAQNFYAEGGEVLVLNDDFPTEELRDEAEGLFSPLCTQTFFVEVVRSNKFNKTFDEFKVRDVMEYHSSVKLNDAKRDFERRVDYLKSVYTSVGAASCCANQSNSKTGDNSACTMLEEKVAKQRGTKRYVRVNNFHEVEVCGVMGYIASRIVSFVMNVTQLKVQHPIYFVRNGMSVYHCEDRIGGDSPLSPEGEQDTIELLEFVASLTQYVEQERNDTDSCVCETAHTAGDGDGRVREGSGTCASTDTHSAYGFPDSPQRVVIWTSQLYRAIQTVEKCEQLLGIKTTRCHSLNELYAGVCENLTHAELREQCPLMQELRNCNKFSFRYPKGESYKDLVQRLEPVIMELENTDRVVVIVAHRAVLRALLTYFGSISAESCMWLDVPYRTVWKCTYDSKGMTSLEELRFDEQDEAAPVE</sequence>
<protein>
    <submittedName>
        <fullName evidence="5">6-phosphofructo-2-kinase/fructose-2,6-biphosphatase, putative</fullName>
        <ecNumber evidence="5">2.7.1.105</ecNumber>
    </submittedName>
</protein>
<gene>
    <name evidence="5" type="ORF">TEOVI_000726800</name>
</gene>
<dbReference type="EC" id="2.7.1.105" evidence="5"/>
<dbReference type="Gene3D" id="3.40.50.1240">
    <property type="entry name" value="Phosphoglycerate mutase-like"/>
    <property type="match status" value="1"/>
</dbReference>
<evidence type="ECO:0000256" key="3">
    <source>
        <dbReference type="PIRSR" id="PIRSR613078-3"/>
    </source>
</evidence>
<dbReference type="SUPFAM" id="SSF53254">
    <property type="entry name" value="Phosphoglycerate mutase-like"/>
    <property type="match status" value="1"/>
</dbReference>
<dbReference type="PANTHER" id="PTHR10606">
    <property type="entry name" value="6-PHOSPHOFRUCTO-2-KINASE/FRUCTOSE-2,6-BISPHOSPHATASE"/>
    <property type="match status" value="1"/>
</dbReference>
<dbReference type="GO" id="GO:0006003">
    <property type="term" value="P:fructose 2,6-bisphosphate metabolic process"/>
    <property type="evidence" value="ECO:0007669"/>
    <property type="project" value="InterPro"/>
</dbReference>
<dbReference type="AlphaFoldDB" id="A0A1G4I9V8"/>